<evidence type="ECO:0000259" key="5">
    <source>
        <dbReference type="Pfam" id="PF08386"/>
    </source>
</evidence>
<keyword evidence="7" id="KW-1185">Reference proteome</keyword>
<dbReference type="SUPFAM" id="SSF53474">
    <property type="entry name" value="alpha/beta-Hydrolases"/>
    <property type="match status" value="1"/>
</dbReference>
<gene>
    <name evidence="6" type="ORF">B9Z65_491</name>
</gene>
<comment type="caution">
    <text evidence="6">The sequence shown here is derived from an EMBL/GenBank/DDBJ whole genome shotgun (WGS) entry which is preliminary data.</text>
</comment>
<evidence type="ECO:0000313" key="6">
    <source>
        <dbReference type="EMBL" id="PSK60341.1"/>
    </source>
</evidence>
<evidence type="ECO:0000313" key="7">
    <source>
        <dbReference type="Proteomes" id="UP000243723"/>
    </source>
</evidence>
<feature type="domain" description="Peptidase S33 tripeptidyl aminopeptidase-like C-terminal" evidence="5">
    <location>
        <begin position="414"/>
        <end position="507"/>
    </location>
</feature>
<comment type="similarity">
    <text evidence="1">Belongs to the peptidase S33 family.</text>
</comment>
<organism evidence="6 7">
    <name type="scientific">Elsinoe australis</name>
    <dbReference type="NCBI Taxonomy" id="40998"/>
    <lineage>
        <taxon>Eukaryota</taxon>
        <taxon>Fungi</taxon>
        <taxon>Dikarya</taxon>
        <taxon>Ascomycota</taxon>
        <taxon>Pezizomycotina</taxon>
        <taxon>Dothideomycetes</taxon>
        <taxon>Dothideomycetidae</taxon>
        <taxon>Myriangiales</taxon>
        <taxon>Elsinoaceae</taxon>
        <taxon>Elsinoe</taxon>
    </lineage>
</organism>
<dbReference type="AlphaFoldDB" id="A0A2P8AIR6"/>
<dbReference type="Pfam" id="PF00561">
    <property type="entry name" value="Abhydrolase_1"/>
    <property type="match status" value="1"/>
</dbReference>
<feature type="domain" description="AB hydrolase-1" evidence="4">
    <location>
        <begin position="187"/>
        <end position="258"/>
    </location>
</feature>
<dbReference type="InterPro" id="IPR000073">
    <property type="entry name" value="AB_hydrolase_1"/>
</dbReference>
<dbReference type="GO" id="GO:0016787">
    <property type="term" value="F:hydrolase activity"/>
    <property type="evidence" value="ECO:0007669"/>
    <property type="project" value="UniProtKB-KW"/>
</dbReference>
<dbReference type="OrthoDB" id="425534at2759"/>
<evidence type="ECO:0000259" key="4">
    <source>
        <dbReference type="Pfam" id="PF00561"/>
    </source>
</evidence>
<dbReference type="EMBL" id="NHZQ01000003">
    <property type="protein sequence ID" value="PSK60341.1"/>
    <property type="molecule type" value="Genomic_DNA"/>
</dbReference>
<proteinExistence type="inferred from homology"/>
<sequence>MLFIFVFWAALFLLASSNSLPLQQHALYPRAQTIEWGPCPDSNQTGTLPIECGALTVPLDYTDPSNAAVIDLELRRVAATKGPSIGSILVNYGGPGYNGRDTLAMFGSWQMTLSGGIYDIVLVVPRGTGNTLRFSCFSNNDQRLAAYARNPISSNASDTALGRIWAVSQLDADTCFMAQNETGSLIGTGFTARDFMQVVDALDADGLLRFWGQSYGTLLGATLAAMYPDRIERMILDGVVDLMEYTYGSDYPQYTDTDAVFSTFCTACAANPTTCPLSQSPTNTTLSPPEIANTLTTLLTTTKQVPIPLDLSTGPYLLDAATIKSLLYVILYSPSAWPYYSTLFAALLSPDPASLAPFLPVISALVSTSLGLDDEAVYGIRCSDKTFRAERIEDVLPGLKQRQGASYFGDNDANFVGCARWRFEARGRYEGDFKAKTRKGVLVVGNTGDPATPLANAREEGGRLEGSRVLEHAGFGHSIFAQAGRCTARVVRDYWVEGTLPREGTKCEVDVGLWDGKTGWEEVVAEMDAEDSGAV</sequence>
<dbReference type="InterPro" id="IPR013595">
    <property type="entry name" value="Pept_S33_TAP-like_C"/>
</dbReference>
<reference evidence="6 7" key="1">
    <citation type="submission" date="2017-05" db="EMBL/GenBank/DDBJ databases">
        <title>Draft genome sequence of Elsinoe australis.</title>
        <authorList>
            <person name="Cheng Q."/>
        </authorList>
    </citation>
    <scope>NUCLEOTIDE SEQUENCE [LARGE SCALE GENOMIC DNA]</scope>
    <source>
        <strain evidence="6 7">NL1</strain>
    </source>
</reference>
<evidence type="ECO:0000256" key="3">
    <source>
        <dbReference type="SAM" id="SignalP"/>
    </source>
</evidence>
<dbReference type="Proteomes" id="UP000243723">
    <property type="component" value="Unassembled WGS sequence"/>
</dbReference>
<dbReference type="Pfam" id="PF08386">
    <property type="entry name" value="Abhydrolase_4"/>
    <property type="match status" value="1"/>
</dbReference>
<dbReference type="PANTHER" id="PTHR43248:SF25">
    <property type="entry name" value="AB HYDROLASE-1 DOMAIN-CONTAINING PROTEIN-RELATED"/>
    <property type="match status" value="1"/>
</dbReference>
<feature type="signal peptide" evidence="3">
    <location>
        <begin position="1"/>
        <end position="19"/>
    </location>
</feature>
<feature type="chain" id="PRO_5015164386" evidence="3">
    <location>
        <begin position="20"/>
        <end position="535"/>
    </location>
</feature>
<dbReference type="PANTHER" id="PTHR43248">
    <property type="entry name" value="2-SUCCINYL-6-HYDROXY-2,4-CYCLOHEXADIENE-1-CARBOXYLATE SYNTHASE"/>
    <property type="match status" value="1"/>
</dbReference>
<accession>A0A2P8AIR6</accession>
<keyword evidence="2" id="KW-0378">Hydrolase</keyword>
<protein>
    <submittedName>
        <fullName evidence="6">Uncharacterized protein</fullName>
    </submittedName>
</protein>
<dbReference type="InterPro" id="IPR051601">
    <property type="entry name" value="Serine_prot/Carboxylest_S33"/>
</dbReference>
<keyword evidence="3" id="KW-0732">Signal</keyword>
<name>A0A2P8AIR6_9PEZI</name>
<evidence type="ECO:0000256" key="2">
    <source>
        <dbReference type="ARBA" id="ARBA00022801"/>
    </source>
</evidence>
<evidence type="ECO:0000256" key="1">
    <source>
        <dbReference type="ARBA" id="ARBA00010088"/>
    </source>
</evidence>
<dbReference type="InterPro" id="IPR029058">
    <property type="entry name" value="AB_hydrolase_fold"/>
</dbReference>
<dbReference type="Gene3D" id="3.40.50.1820">
    <property type="entry name" value="alpha/beta hydrolase"/>
    <property type="match status" value="1"/>
</dbReference>
<dbReference type="STRING" id="40998.A0A2P8AIR6"/>